<dbReference type="InterPro" id="IPR025333">
    <property type="entry name" value="DUF4239"/>
</dbReference>
<feature type="transmembrane region" description="Helical" evidence="5">
    <location>
        <begin position="143"/>
        <end position="161"/>
    </location>
</feature>
<keyword evidence="4 5" id="KW-0472">Membrane</keyword>
<dbReference type="SUPFAM" id="SSF81324">
    <property type="entry name" value="Voltage-gated potassium channels"/>
    <property type="match status" value="1"/>
</dbReference>
<dbReference type="AlphaFoldDB" id="A0A2H0D1H7"/>
<evidence type="ECO:0000313" key="6">
    <source>
        <dbReference type="EMBL" id="PIP76007.1"/>
    </source>
</evidence>
<name>A0A2H0D1H7_9BACT</name>
<feature type="transmembrane region" description="Helical" evidence="5">
    <location>
        <begin position="12"/>
        <end position="37"/>
    </location>
</feature>
<gene>
    <name evidence="6" type="ORF">COW86_00535</name>
</gene>
<dbReference type="Proteomes" id="UP000230159">
    <property type="component" value="Unassembled WGS sequence"/>
</dbReference>
<keyword evidence="2 5" id="KW-0812">Transmembrane</keyword>
<organism evidence="6 7">
    <name type="scientific">Candidatus Kuenenbacteria bacterium CG22_combo_CG10-13_8_21_14_all_39_9</name>
    <dbReference type="NCBI Taxonomy" id="1974621"/>
    <lineage>
        <taxon>Bacteria</taxon>
        <taxon>Candidatus Kueneniibacteriota</taxon>
    </lineage>
</organism>
<evidence type="ECO:0000256" key="3">
    <source>
        <dbReference type="ARBA" id="ARBA00022989"/>
    </source>
</evidence>
<comment type="subcellular location">
    <subcellularLocation>
        <location evidence="1">Membrane</location>
        <topology evidence="1">Multi-pass membrane protein</topology>
    </subcellularLocation>
</comment>
<dbReference type="InterPro" id="IPR027359">
    <property type="entry name" value="Volt_channel_dom_sf"/>
</dbReference>
<feature type="transmembrane region" description="Helical" evidence="5">
    <location>
        <begin position="311"/>
        <end position="331"/>
    </location>
</feature>
<dbReference type="EMBL" id="PCTN01000021">
    <property type="protein sequence ID" value="PIP76007.1"/>
    <property type="molecule type" value="Genomic_DNA"/>
</dbReference>
<evidence type="ECO:0000256" key="4">
    <source>
        <dbReference type="ARBA" id="ARBA00023136"/>
    </source>
</evidence>
<reference evidence="6 7" key="1">
    <citation type="submission" date="2017-09" db="EMBL/GenBank/DDBJ databases">
        <title>Depth-based differentiation of microbial function through sediment-hosted aquifers and enrichment of novel symbionts in the deep terrestrial subsurface.</title>
        <authorList>
            <person name="Probst A.J."/>
            <person name="Ladd B."/>
            <person name="Jarett J.K."/>
            <person name="Geller-Mcgrath D.E."/>
            <person name="Sieber C.M."/>
            <person name="Emerson J.B."/>
            <person name="Anantharaman K."/>
            <person name="Thomas B.C."/>
            <person name="Malmstrom R."/>
            <person name="Stieglmeier M."/>
            <person name="Klingl A."/>
            <person name="Woyke T."/>
            <person name="Ryan C.M."/>
            <person name="Banfield J.F."/>
        </authorList>
    </citation>
    <scope>NUCLEOTIDE SEQUENCE [LARGE SCALE GENOMIC DNA]</scope>
    <source>
        <strain evidence="6">CG22_combo_CG10-13_8_21_14_all_39_9</strain>
    </source>
</reference>
<feature type="transmembrane region" description="Helical" evidence="5">
    <location>
        <begin position="173"/>
        <end position="198"/>
    </location>
</feature>
<protein>
    <recommendedName>
        <fullName evidence="8">Ion transport domain-containing protein</fullName>
    </recommendedName>
</protein>
<comment type="caution">
    <text evidence="6">The sequence shown here is derived from an EMBL/GenBank/DDBJ whole genome shotgun (WGS) entry which is preliminary data.</text>
</comment>
<feature type="transmembrane region" description="Helical" evidence="5">
    <location>
        <begin position="49"/>
        <end position="65"/>
    </location>
</feature>
<proteinExistence type="predicted"/>
<sequence>MEKLRQKIYLVFSDTVMIALALFVIPLVAVQTFFILTPAQETLVRSLDWLIWTAFFLEFSLKLLVAEKRARWFIDNWLDSLISIVVIVSPLLELFAKIFEGAPLLRLLRLTRITRLTRLSRLARLGALGVRTQKSWRNLELKVYLTFFLIVGIGLVSSFFGTKIRHSGPDAGWISLFLSLFGAFYAFLVSFFIVHVWLRFSFLSGEIGKHVNSLQNVVILTKQFSSEEISTNFIDLLDSYLEETVRLWGGDKNIIGKTLKKKLLKIISCFKEKDLQKGTDLVILDNIFEELRTSSVAQTNISGTIDEKTPLILWIILIFLSLGMDIGFVFLGFDSQILATLVITSIFTISALITAFLLDIDKPLEAGFWHVSPKPYEDLKEFIK</sequence>
<evidence type="ECO:0000256" key="5">
    <source>
        <dbReference type="SAM" id="Phobius"/>
    </source>
</evidence>
<evidence type="ECO:0000256" key="1">
    <source>
        <dbReference type="ARBA" id="ARBA00004141"/>
    </source>
</evidence>
<dbReference type="Pfam" id="PF14023">
    <property type="entry name" value="Bestrophin-like"/>
    <property type="match status" value="1"/>
</dbReference>
<feature type="non-terminal residue" evidence="6">
    <location>
        <position position="384"/>
    </location>
</feature>
<dbReference type="GO" id="GO:0016020">
    <property type="term" value="C:membrane"/>
    <property type="evidence" value="ECO:0007669"/>
    <property type="project" value="UniProtKB-SubCell"/>
</dbReference>
<dbReference type="Gene3D" id="1.20.120.350">
    <property type="entry name" value="Voltage-gated potassium channels. Chain C"/>
    <property type="match status" value="1"/>
</dbReference>
<keyword evidence="3 5" id="KW-1133">Transmembrane helix</keyword>
<feature type="transmembrane region" description="Helical" evidence="5">
    <location>
        <begin position="338"/>
        <end position="358"/>
    </location>
</feature>
<evidence type="ECO:0000256" key="2">
    <source>
        <dbReference type="ARBA" id="ARBA00022692"/>
    </source>
</evidence>
<evidence type="ECO:0008006" key="8">
    <source>
        <dbReference type="Google" id="ProtNLM"/>
    </source>
</evidence>
<evidence type="ECO:0000313" key="7">
    <source>
        <dbReference type="Proteomes" id="UP000230159"/>
    </source>
</evidence>
<accession>A0A2H0D1H7</accession>